<accession>A0A379EGJ4</accession>
<dbReference type="AlphaFoldDB" id="A0A379EGJ4"/>
<evidence type="ECO:0000313" key="2">
    <source>
        <dbReference type="Proteomes" id="UP000254156"/>
    </source>
</evidence>
<gene>
    <name evidence="1" type="ORF">NCTC11632_02135</name>
</gene>
<name>A0A379EGJ4_9PORP</name>
<reference evidence="1 2" key="1">
    <citation type="submission" date="2018-06" db="EMBL/GenBank/DDBJ databases">
        <authorList>
            <consortium name="Pathogen Informatics"/>
            <person name="Doyle S."/>
        </authorList>
    </citation>
    <scope>NUCLEOTIDE SEQUENCE [LARGE SCALE GENOMIC DNA]</scope>
    <source>
        <strain evidence="1 2">NCTC11632</strain>
    </source>
</reference>
<protein>
    <submittedName>
        <fullName evidence="1">Uncharacterized protein</fullName>
    </submittedName>
</protein>
<dbReference type="Proteomes" id="UP000254156">
    <property type="component" value="Unassembled WGS sequence"/>
</dbReference>
<dbReference type="EMBL" id="UGTF01000004">
    <property type="protein sequence ID" value="SUB98062.1"/>
    <property type="molecule type" value="Genomic_DNA"/>
</dbReference>
<proteinExistence type="predicted"/>
<evidence type="ECO:0000313" key="1">
    <source>
        <dbReference type="EMBL" id="SUB98062.1"/>
    </source>
</evidence>
<sequence length="39" mass="3821">MTGNINGDTICATATAAGMGGIAVSAYQVLKLSPIPCPI</sequence>
<organism evidence="1 2">
    <name type="scientific">Porphyromonas macacae</name>
    <dbReference type="NCBI Taxonomy" id="28115"/>
    <lineage>
        <taxon>Bacteria</taxon>
        <taxon>Pseudomonadati</taxon>
        <taxon>Bacteroidota</taxon>
        <taxon>Bacteroidia</taxon>
        <taxon>Bacteroidales</taxon>
        <taxon>Porphyromonadaceae</taxon>
        <taxon>Porphyromonas</taxon>
    </lineage>
</organism>